<dbReference type="InterPro" id="IPR000182">
    <property type="entry name" value="GNAT_dom"/>
</dbReference>
<feature type="region of interest" description="Disordered" evidence="7">
    <location>
        <begin position="1"/>
        <end position="20"/>
    </location>
</feature>
<dbReference type="PROSITE" id="PS51186">
    <property type="entry name" value="GNAT"/>
    <property type="match status" value="1"/>
</dbReference>
<keyword evidence="11" id="KW-1185">Reference proteome</keyword>
<dbReference type="InterPro" id="IPR013083">
    <property type="entry name" value="Znf_RING/FYVE/PHD"/>
</dbReference>
<dbReference type="GO" id="GO:0016747">
    <property type="term" value="F:acyltransferase activity, transferring groups other than amino-acyl groups"/>
    <property type="evidence" value="ECO:0007669"/>
    <property type="project" value="InterPro"/>
</dbReference>
<evidence type="ECO:0000256" key="7">
    <source>
        <dbReference type="SAM" id="MobiDB-lite"/>
    </source>
</evidence>
<dbReference type="InterPro" id="IPR011011">
    <property type="entry name" value="Znf_FYVE_PHD"/>
</dbReference>
<dbReference type="Gene3D" id="3.30.40.10">
    <property type="entry name" value="Zinc/RING finger domain, C3HC4 (zinc finger)"/>
    <property type="match status" value="2"/>
</dbReference>
<dbReference type="InterPro" id="IPR001841">
    <property type="entry name" value="Znf_RING"/>
</dbReference>
<dbReference type="Pfam" id="PF16135">
    <property type="entry name" value="TDBD"/>
    <property type="match status" value="1"/>
</dbReference>
<reference evidence="10 11" key="1">
    <citation type="journal article" date="2023" name="Life. Sci Alliance">
        <title>Evolutionary insights into 3D genome organization and epigenetic landscape of Vigna mungo.</title>
        <authorList>
            <person name="Junaid A."/>
            <person name="Singh B."/>
            <person name="Bhatia S."/>
        </authorList>
    </citation>
    <scope>NUCLEOTIDE SEQUENCE [LARGE SCALE GENOMIC DNA]</scope>
    <source>
        <strain evidence="10">Urdbean</strain>
    </source>
</reference>
<evidence type="ECO:0000313" key="11">
    <source>
        <dbReference type="Proteomes" id="UP001374535"/>
    </source>
</evidence>
<evidence type="ECO:0000256" key="4">
    <source>
        <dbReference type="ARBA" id="ARBA00022833"/>
    </source>
</evidence>
<feature type="region of interest" description="Disordered" evidence="7">
    <location>
        <begin position="515"/>
        <end position="554"/>
    </location>
</feature>
<evidence type="ECO:0008006" key="12">
    <source>
        <dbReference type="Google" id="ProtNLM"/>
    </source>
</evidence>
<dbReference type="InterPro" id="IPR054292">
    <property type="entry name" value="DUF7028"/>
</dbReference>
<dbReference type="CDD" id="cd04301">
    <property type="entry name" value="NAT_SF"/>
    <property type="match status" value="1"/>
</dbReference>
<dbReference type="InterPro" id="IPR056511">
    <property type="entry name" value="IDM1_C"/>
</dbReference>
<organism evidence="10 11">
    <name type="scientific">Vigna mungo</name>
    <name type="common">Black gram</name>
    <name type="synonym">Phaseolus mungo</name>
    <dbReference type="NCBI Taxonomy" id="3915"/>
    <lineage>
        <taxon>Eukaryota</taxon>
        <taxon>Viridiplantae</taxon>
        <taxon>Streptophyta</taxon>
        <taxon>Embryophyta</taxon>
        <taxon>Tracheophyta</taxon>
        <taxon>Spermatophyta</taxon>
        <taxon>Magnoliopsida</taxon>
        <taxon>eudicotyledons</taxon>
        <taxon>Gunneridae</taxon>
        <taxon>Pentapetalae</taxon>
        <taxon>rosids</taxon>
        <taxon>fabids</taxon>
        <taxon>Fabales</taxon>
        <taxon>Fabaceae</taxon>
        <taxon>Papilionoideae</taxon>
        <taxon>50 kb inversion clade</taxon>
        <taxon>NPAAA clade</taxon>
        <taxon>indigoferoid/millettioid clade</taxon>
        <taxon>Phaseoleae</taxon>
        <taxon>Vigna</taxon>
    </lineage>
</organism>
<dbReference type="Pfam" id="PF23209">
    <property type="entry name" value="IDM1_C"/>
    <property type="match status" value="1"/>
</dbReference>
<dbReference type="PROSITE" id="PS50016">
    <property type="entry name" value="ZF_PHD_2"/>
    <property type="match status" value="1"/>
</dbReference>
<dbReference type="GO" id="GO:0005634">
    <property type="term" value="C:nucleus"/>
    <property type="evidence" value="ECO:0007669"/>
    <property type="project" value="UniProtKB-SubCell"/>
</dbReference>
<dbReference type="AlphaFoldDB" id="A0AAQ3MHE9"/>
<protein>
    <recommendedName>
        <fullName evidence="12">PHD finger transcription factor</fullName>
    </recommendedName>
</protein>
<evidence type="ECO:0000313" key="10">
    <source>
        <dbReference type="EMBL" id="WVY91162.1"/>
    </source>
</evidence>
<dbReference type="Pfam" id="PF22970">
    <property type="entry name" value="DUF7028"/>
    <property type="match status" value="1"/>
</dbReference>
<dbReference type="InterPro" id="IPR019787">
    <property type="entry name" value="Znf_PHD-finger"/>
</dbReference>
<dbReference type="InterPro" id="IPR008395">
    <property type="entry name" value="Agenet-like_dom"/>
</dbReference>
<dbReference type="InterPro" id="IPR014002">
    <property type="entry name" value="Agenet_dom_plant"/>
</dbReference>
<dbReference type="SUPFAM" id="SSF57903">
    <property type="entry name" value="FYVE/PHD zinc finger"/>
    <property type="match status" value="1"/>
</dbReference>
<feature type="domain" description="PHD-type" evidence="8">
    <location>
        <begin position="683"/>
        <end position="728"/>
    </location>
</feature>
<evidence type="ECO:0000259" key="8">
    <source>
        <dbReference type="PROSITE" id="PS50016"/>
    </source>
</evidence>
<dbReference type="InterPro" id="IPR032308">
    <property type="entry name" value="TDBD"/>
</dbReference>
<keyword evidence="5" id="KW-0539">Nucleus</keyword>
<evidence type="ECO:0000256" key="5">
    <source>
        <dbReference type="ARBA" id="ARBA00023242"/>
    </source>
</evidence>
<dbReference type="InterPro" id="IPR001965">
    <property type="entry name" value="Znf_PHD"/>
</dbReference>
<dbReference type="Pfam" id="PF05641">
    <property type="entry name" value="Agenet"/>
    <property type="match status" value="1"/>
</dbReference>
<dbReference type="Pfam" id="PF00628">
    <property type="entry name" value="PHD"/>
    <property type="match status" value="1"/>
</dbReference>
<keyword evidence="3 6" id="KW-0863">Zinc-finger</keyword>
<evidence type="ECO:0000256" key="1">
    <source>
        <dbReference type="ARBA" id="ARBA00004123"/>
    </source>
</evidence>
<feature type="domain" description="N-acetyltransferase" evidence="9">
    <location>
        <begin position="851"/>
        <end position="1011"/>
    </location>
</feature>
<dbReference type="GO" id="GO:0006357">
    <property type="term" value="P:regulation of transcription by RNA polymerase II"/>
    <property type="evidence" value="ECO:0007669"/>
    <property type="project" value="TreeGrafter"/>
</dbReference>
<dbReference type="EMBL" id="CP144690">
    <property type="protein sequence ID" value="WVY91162.1"/>
    <property type="molecule type" value="Genomic_DNA"/>
</dbReference>
<keyword evidence="2" id="KW-0479">Metal-binding</keyword>
<dbReference type="Proteomes" id="UP001374535">
    <property type="component" value="Chromosome 11"/>
</dbReference>
<evidence type="ECO:0000256" key="3">
    <source>
        <dbReference type="ARBA" id="ARBA00022771"/>
    </source>
</evidence>
<comment type="subcellular location">
    <subcellularLocation>
        <location evidence="1">Nucleus</location>
    </subcellularLocation>
</comment>
<keyword evidence="4" id="KW-0862">Zinc</keyword>
<evidence type="ECO:0000256" key="6">
    <source>
        <dbReference type="PROSITE-ProRule" id="PRU00146"/>
    </source>
</evidence>
<gene>
    <name evidence="10" type="ORF">V8G54_036676</name>
</gene>
<dbReference type="SMART" id="SM00184">
    <property type="entry name" value="RING"/>
    <property type="match status" value="2"/>
</dbReference>
<dbReference type="SUPFAM" id="SSF55729">
    <property type="entry name" value="Acyl-CoA N-acyltransferases (Nat)"/>
    <property type="match status" value="1"/>
</dbReference>
<proteinExistence type="predicted"/>
<dbReference type="GO" id="GO:0008270">
    <property type="term" value="F:zinc ion binding"/>
    <property type="evidence" value="ECO:0007669"/>
    <property type="project" value="UniProtKB-KW"/>
</dbReference>
<evidence type="ECO:0000259" key="9">
    <source>
        <dbReference type="PROSITE" id="PS51186"/>
    </source>
</evidence>
<feature type="region of interest" description="Disordered" evidence="7">
    <location>
        <begin position="1045"/>
        <end position="1064"/>
    </location>
</feature>
<dbReference type="InterPro" id="IPR042163">
    <property type="entry name" value="PHF12"/>
</dbReference>
<dbReference type="PANTHER" id="PTHR46309">
    <property type="entry name" value="PHD FINGER PROTEIN 12"/>
    <property type="match status" value="1"/>
</dbReference>
<dbReference type="CDD" id="cd20405">
    <property type="entry name" value="Tudor_Agenet_AtDUF_rpt1_3"/>
    <property type="match status" value="1"/>
</dbReference>
<dbReference type="Gene3D" id="3.40.630.30">
    <property type="match status" value="1"/>
</dbReference>
<dbReference type="SMART" id="SM00743">
    <property type="entry name" value="Agenet"/>
    <property type="match status" value="2"/>
</dbReference>
<dbReference type="GO" id="GO:0003714">
    <property type="term" value="F:transcription corepressor activity"/>
    <property type="evidence" value="ECO:0007669"/>
    <property type="project" value="InterPro"/>
</dbReference>
<name>A0AAQ3MHE9_VIGMU</name>
<dbReference type="PANTHER" id="PTHR46309:SF10">
    <property type="entry name" value="PHD ZINC FINGER PROTEIN"/>
    <property type="match status" value="1"/>
</dbReference>
<dbReference type="SMART" id="SM00249">
    <property type="entry name" value="PHD"/>
    <property type="match status" value="2"/>
</dbReference>
<dbReference type="InterPro" id="IPR016181">
    <property type="entry name" value="Acyl_CoA_acyltransferase"/>
</dbReference>
<sequence>MSQNHSPMDVDGEKCYESTKRKRGSRKRKLLVNERVEIKSVEEGFLGSWHPGTVVRCEKQKRYVRYDNILDDDESKYLVDVVCVSSVLDGHSSSDFSNEHGFIRPLPPPFEFGEWDLPFGLCVDVNYQEGWWEGVIFDRCNGMGERSVLFPDLGDEMKVGTQQLRVTQDWDEATENWEPRGKWVFLEVVQEREKESFVAVSVKQIWYDIRTRKDFDNIKHWTCKDKDLWRALVVEVVGGYFVLTLEEVLPALNLPEEFLKETPEMNSVEPTDNFHCDSAHTNIFGSDIGVSDCPMEKSGNIICFQEECDRDPLMDGASEKKIILQEEPASPIQEIMIGAGEIKQVATCCSKKRKRRRSVSISWKPVVLSKVEFCPDVVNQYLLGRGSKSIRELLKIKVWKHLAYLGWKIEWRDSRHYPGRGRGCYRYKSPDAQDEKFYFSIVQVLTHIQLESNVNTVHPQVDHSRMGSANDSDISLLLSDQPPNGQDLDVCPPKESVGHVDSDDLSQTLSHFLRKEPELHTASPASVSTESRKHKHTRNSKAIMPKGNMKGSRTECLRSSKRVLSAPSLSHQRPQNVVSWLMGRGVLTPRCKVYYWAEGGSNTDSAQGRITYDGIKCSCCQKIYGIRGFVNHAGGSGDCRPSASIFLKNGRSLLDCMIKEMHDDRTREDMNRPCNDLLRGENDDICSVCQYGGELILCDQCPSAFHKTCLGLNDIPHGDWFCPSCCCAICNQIKTEESENVLFLTCIQCEHKYHAGCLKNREKDESRRYMENWFCGKECEHGDLRHGKNTFNFKAPCLHYMLLVTFTFVYLFQIYAGLQSLLGKPLIVGPNNLTWTLEKFNNSESSDVGSSLNDSLAEKYSKLSVALSVMHGCFDPLKNPFTGRDIIDDVIFNSRSELNRLNFQGFYSVLLEQNEELISVATIRVFGQKVAEVPLVGTRIQYRRLGMCRILMNELEKNLVHLGVERLVLPAVPAVLETWTKSFGFAQMSNFDRSQFLDCTFLDFQETIMCQKFLTRIPSPQSGVTRETERKAHDVFTLRYRNEFDKSSSASEVDQAEEIERSRMDEQVLECVSTLPTSS</sequence>
<evidence type="ECO:0000256" key="2">
    <source>
        <dbReference type="ARBA" id="ARBA00022723"/>
    </source>
</evidence>
<accession>A0AAQ3MHE9</accession>